<dbReference type="HAMAP" id="MF_00688">
    <property type="entry name" value="Leu_Phe_trans"/>
    <property type="match status" value="1"/>
</dbReference>
<dbReference type="STRING" id="1121391.SAMN02745206_02209"/>
<keyword evidence="2 15" id="KW-0963">Cytoplasm</keyword>
<dbReference type="InterPro" id="IPR042203">
    <property type="entry name" value="Leu/Phe-tRNA_Trfase_C"/>
</dbReference>
<dbReference type="PANTHER" id="PTHR30098:SF2">
    <property type="entry name" value="LEUCYL_PHENYLALANYL-TRNA--PROTEIN TRANSFERASE"/>
    <property type="match status" value="1"/>
</dbReference>
<keyword evidence="17" id="KW-1185">Reference proteome</keyword>
<dbReference type="NCBIfam" id="TIGR00667">
    <property type="entry name" value="aat"/>
    <property type="match status" value="1"/>
</dbReference>
<evidence type="ECO:0000313" key="16">
    <source>
        <dbReference type="EMBL" id="SHF54279.1"/>
    </source>
</evidence>
<dbReference type="EC" id="2.3.2.6" evidence="10 15"/>
<organism evidence="16 17">
    <name type="scientific">Desulfacinum infernum DSM 9756</name>
    <dbReference type="NCBI Taxonomy" id="1121391"/>
    <lineage>
        <taxon>Bacteria</taxon>
        <taxon>Pseudomonadati</taxon>
        <taxon>Thermodesulfobacteriota</taxon>
        <taxon>Syntrophobacteria</taxon>
        <taxon>Syntrophobacterales</taxon>
        <taxon>Syntrophobacteraceae</taxon>
        <taxon>Desulfacinum</taxon>
    </lineage>
</organism>
<evidence type="ECO:0000256" key="4">
    <source>
        <dbReference type="ARBA" id="ARBA00023315"/>
    </source>
</evidence>
<comment type="similarity">
    <text evidence="9 15">Belongs to the L/F-transferase family.</text>
</comment>
<comment type="subcellular location">
    <subcellularLocation>
        <location evidence="1 15">Cytoplasm</location>
    </subcellularLocation>
</comment>
<dbReference type="AlphaFoldDB" id="A0A1M5CHS9"/>
<evidence type="ECO:0000256" key="9">
    <source>
        <dbReference type="ARBA" id="ARBA00061535"/>
    </source>
</evidence>
<evidence type="ECO:0000256" key="11">
    <source>
        <dbReference type="ARBA" id="ARBA00074372"/>
    </source>
</evidence>
<dbReference type="EMBL" id="FQVB01000020">
    <property type="protein sequence ID" value="SHF54279.1"/>
    <property type="molecule type" value="Genomic_DNA"/>
</dbReference>
<keyword evidence="4 15" id="KW-0012">Acyltransferase</keyword>
<evidence type="ECO:0000256" key="14">
    <source>
        <dbReference type="ARBA" id="ARBA00083640"/>
    </source>
</evidence>
<comment type="catalytic activity">
    <reaction evidence="5 15">
        <text>L-phenylalanyl-tRNA(Phe) + an N-terminal L-alpha-aminoacyl-[protein] = an N-terminal L-phenylalanyl-L-alpha-aminoacyl-[protein] + tRNA(Phe)</text>
        <dbReference type="Rhea" id="RHEA:43632"/>
        <dbReference type="Rhea" id="RHEA-COMP:9668"/>
        <dbReference type="Rhea" id="RHEA-COMP:9699"/>
        <dbReference type="Rhea" id="RHEA-COMP:10636"/>
        <dbReference type="Rhea" id="RHEA-COMP:10637"/>
        <dbReference type="ChEBI" id="CHEBI:78442"/>
        <dbReference type="ChEBI" id="CHEBI:78531"/>
        <dbReference type="ChEBI" id="CHEBI:78597"/>
        <dbReference type="ChEBI" id="CHEBI:83561"/>
        <dbReference type="EC" id="2.3.2.6"/>
    </reaction>
</comment>
<proteinExistence type="inferred from homology"/>
<dbReference type="PANTHER" id="PTHR30098">
    <property type="entry name" value="LEUCYL/PHENYLALANYL-TRNA--PROTEIN TRANSFERASE"/>
    <property type="match status" value="1"/>
</dbReference>
<sequence>MNGAGTMPIFSLSKDIAFPPPELAEPDGLLALGGDLSPKRLLLAYRMGIFPWYAKDTPILWWSPDPRLVLFLPELHVSHSLRRVLRKGVFLVTFDRAFRQVIEACARVRIEQGEDTWLVPEMIDAYCRLHQLGHAHSVETWREGRLVGGLYGVAIGRVFFGESMFSTVSDASKVALVHLARRMARCGYELIDCQVTTNHLKRFGAREIPRSRFLRLLDRLTSQPALPFWKDQRSA</sequence>
<gene>
    <name evidence="15" type="primary">aat</name>
    <name evidence="16" type="ORF">SAMN02745206_02209</name>
</gene>
<evidence type="ECO:0000256" key="13">
    <source>
        <dbReference type="ARBA" id="ARBA00077165"/>
    </source>
</evidence>
<comment type="function">
    <text evidence="8 15">Functions in the N-end rule pathway of protein degradation where it conjugates Leu, Phe and, less efficiently, Met from aminoacyl-tRNAs to the N-termini of proteins containing an N-terminal arginine or lysine.</text>
</comment>
<evidence type="ECO:0000256" key="12">
    <source>
        <dbReference type="ARBA" id="ARBA00077136"/>
    </source>
</evidence>
<dbReference type="SUPFAM" id="SSF55729">
    <property type="entry name" value="Acyl-CoA N-acyltransferases (Nat)"/>
    <property type="match status" value="1"/>
</dbReference>
<evidence type="ECO:0000256" key="15">
    <source>
        <dbReference type="HAMAP-Rule" id="MF_00688"/>
    </source>
</evidence>
<protein>
    <recommendedName>
        <fullName evidence="11 15">Leucyl/phenylalanyl-tRNA--protein transferase</fullName>
        <ecNumber evidence="10 15">2.3.2.6</ecNumber>
    </recommendedName>
    <alternativeName>
        <fullName evidence="12 15">L/F-transferase</fullName>
    </alternativeName>
    <alternativeName>
        <fullName evidence="13 15">Leucyltransferase</fullName>
    </alternativeName>
    <alternativeName>
        <fullName evidence="14 15">Phenyalanyltransferase</fullName>
    </alternativeName>
</protein>
<comment type="catalytic activity">
    <reaction evidence="7 15">
        <text>N-terminal L-lysyl-[protein] + L-leucyl-tRNA(Leu) = N-terminal L-leucyl-L-lysyl-[protein] + tRNA(Leu) + H(+)</text>
        <dbReference type="Rhea" id="RHEA:12340"/>
        <dbReference type="Rhea" id="RHEA-COMP:9613"/>
        <dbReference type="Rhea" id="RHEA-COMP:9622"/>
        <dbReference type="Rhea" id="RHEA-COMP:12670"/>
        <dbReference type="Rhea" id="RHEA-COMP:12671"/>
        <dbReference type="ChEBI" id="CHEBI:15378"/>
        <dbReference type="ChEBI" id="CHEBI:65249"/>
        <dbReference type="ChEBI" id="CHEBI:78442"/>
        <dbReference type="ChEBI" id="CHEBI:78494"/>
        <dbReference type="ChEBI" id="CHEBI:133043"/>
        <dbReference type="EC" id="2.3.2.6"/>
    </reaction>
</comment>
<dbReference type="GO" id="GO:0030163">
    <property type="term" value="P:protein catabolic process"/>
    <property type="evidence" value="ECO:0007669"/>
    <property type="project" value="UniProtKB-UniRule"/>
</dbReference>
<evidence type="ECO:0000256" key="5">
    <source>
        <dbReference type="ARBA" id="ARBA00050607"/>
    </source>
</evidence>
<dbReference type="GO" id="GO:0008914">
    <property type="term" value="F:leucyl-tRNA--protein transferase activity"/>
    <property type="evidence" value="ECO:0007669"/>
    <property type="project" value="UniProtKB-UniRule"/>
</dbReference>
<dbReference type="Gene3D" id="3.30.70.3550">
    <property type="entry name" value="Leucyl/phenylalanyl-tRNA-protein transferase, N-terminal domain"/>
    <property type="match status" value="1"/>
</dbReference>
<evidence type="ECO:0000256" key="8">
    <source>
        <dbReference type="ARBA" id="ARBA00054043"/>
    </source>
</evidence>
<dbReference type="Proteomes" id="UP000184076">
    <property type="component" value="Unassembled WGS sequence"/>
</dbReference>
<dbReference type="FunFam" id="3.40.630.70:FF:000001">
    <property type="entry name" value="Leucyl/phenylalanyl-tRNA--protein transferase"/>
    <property type="match status" value="1"/>
</dbReference>
<evidence type="ECO:0000256" key="6">
    <source>
        <dbReference type="ARBA" id="ARBA00050652"/>
    </source>
</evidence>
<keyword evidence="3 15" id="KW-0808">Transferase</keyword>
<dbReference type="FunFam" id="3.30.70.3550:FF:000001">
    <property type="entry name" value="Leucyl/phenylalanyl-tRNA--protein transferase"/>
    <property type="match status" value="1"/>
</dbReference>
<evidence type="ECO:0000256" key="1">
    <source>
        <dbReference type="ARBA" id="ARBA00004496"/>
    </source>
</evidence>
<dbReference type="Pfam" id="PF03588">
    <property type="entry name" value="Leu_Phe_trans"/>
    <property type="match status" value="1"/>
</dbReference>
<name>A0A1M5CHS9_9BACT</name>
<dbReference type="InterPro" id="IPR004616">
    <property type="entry name" value="Leu/Phe-tRNA_Trfase"/>
</dbReference>
<reference evidence="17" key="1">
    <citation type="submission" date="2016-11" db="EMBL/GenBank/DDBJ databases">
        <authorList>
            <person name="Varghese N."/>
            <person name="Submissions S."/>
        </authorList>
    </citation>
    <scope>NUCLEOTIDE SEQUENCE [LARGE SCALE GENOMIC DNA]</scope>
    <source>
        <strain evidence="17">DSM 9756</strain>
    </source>
</reference>
<comment type="catalytic activity">
    <reaction evidence="6 15">
        <text>N-terminal L-arginyl-[protein] + L-leucyl-tRNA(Leu) = N-terminal L-leucyl-L-arginyl-[protein] + tRNA(Leu) + H(+)</text>
        <dbReference type="Rhea" id="RHEA:50416"/>
        <dbReference type="Rhea" id="RHEA-COMP:9613"/>
        <dbReference type="Rhea" id="RHEA-COMP:9622"/>
        <dbReference type="Rhea" id="RHEA-COMP:12672"/>
        <dbReference type="Rhea" id="RHEA-COMP:12673"/>
        <dbReference type="ChEBI" id="CHEBI:15378"/>
        <dbReference type="ChEBI" id="CHEBI:64719"/>
        <dbReference type="ChEBI" id="CHEBI:78442"/>
        <dbReference type="ChEBI" id="CHEBI:78494"/>
        <dbReference type="ChEBI" id="CHEBI:133044"/>
        <dbReference type="EC" id="2.3.2.6"/>
    </reaction>
</comment>
<dbReference type="GO" id="GO:0005737">
    <property type="term" value="C:cytoplasm"/>
    <property type="evidence" value="ECO:0007669"/>
    <property type="project" value="UniProtKB-SubCell"/>
</dbReference>
<evidence type="ECO:0000256" key="10">
    <source>
        <dbReference type="ARBA" id="ARBA00066767"/>
    </source>
</evidence>
<dbReference type="InterPro" id="IPR016181">
    <property type="entry name" value="Acyl_CoA_acyltransferase"/>
</dbReference>
<evidence type="ECO:0000313" key="17">
    <source>
        <dbReference type="Proteomes" id="UP000184076"/>
    </source>
</evidence>
<dbReference type="InterPro" id="IPR042221">
    <property type="entry name" value="Leu/Phe-tRNA_Trfase_N"/>
</dbReference>
<evidence type="ECO:0000256" key="3">
    <source>
        <dbReference type="ARBA" id="ARBA00022679"/>
    </source>
</evidence>
<dbReference type="Gene3D" id="3.40.630.70">
    <property type="entry name" value="Leucyl/phenylalanyl-tRNA-protein transferase, C-terminal domain"/>
    <property type="match status" value="1"/>
</dbReference>
<evidence type="ECO:0000256" key="2">
    <source>
        <dbReference type="ARBA" id="ARBA00022490"/>
    </source>
</evidence>
<evidence type="ECO:0000256" key="7">
    <source>
        <dbReference type="ARBA" id="ARBA00051538"/>
    </source>
</evidence>
<accession>A0A1M5CHS9</accession>